<organism evidence="2 3">
    <name type="scientific">Aduncisulcus paluster</name>
    <dbReference type="NCBI Taxonomy" id="2918883"/>
    <lineage>
        <taxon>Eukaryota</taxon>
        <taxon>Metamonada</taxon>
        <taxon>Carpediemonas-like organisms</taxon>
        <taxon>Aduncisulcus</taxon>
    </lineage>
</organism>
<sequence>SKCDSKCDSSPCTSSLHTRLNSTLHHKLSTPTISTLHSQHTSTMTSFHSSLSNLCQLICSHVSNCVSQGSCTDSKLASLQCRVEGKKCDDAFIKSASLVEAEEHVTKQCEDESACLNDLFKLLCLDGVFMCSCTYPSHESVVEEIISTVSSVLDMLCVYIAIVCEIHEALCLCVLRVHELRGYLPSVREVENSEVEMARIGKEMAELKRLLKKNKRK</sequence>
<keyword evidence="3" id="KW-1185">Reference proteome</keyword>
<feature type="non-terminal residue" evidence="2">
    <location>
        <position position="1"/>
    </location>
</feature>
<feature type="non-terminal residue" evidence="2">
    <location>
        <position position="217"/>
    </location>
</feature>
<evidence type="ECO:0000313" key="3">
    <source>
        <dbReference type="Proteomes" id="UP001057375"/>
    </source>
</evidence>
<proteinExistence type="predicted"/>
<comment type="caution">
    <text evidence="2">The sequence shown here is derived from an EMBL/GenBank/DDBJ whole genome shotgun (WGS) entry which is preliminary data.</text>
</comment>
<keyword evidence="1" id="KW-0175">Coiled coil</keyword>
<feature type="coiled-coil region" evidence="1">
    <location>
        <begin position="190"/>
        <end position="217"/>
    </location>
</feature>
<gene>
    <name evidence="2" type="ORF">ADUPG1_005154</name>
</gene>
<protein>
    <submittedName>
        <fullName evidence="2">Uncharacterized protein</fullName>
    </submittedName>
</protein>
<dbReference type="Proteomes" id="UP001057375">
    <property type="component" value="Unassembled WGS sequence"/>
</dbReference>
<name>A0ABQ5KE19_9EUKA</name>
<evidence type="ECO:0000313" key="2">
    <source>
        <dbReference type="EMBL" id="GKT29101.1"/>
    </source>
</evidence>
<dbReference type="EMBL" id="BQXS01008145">
    <property type="protein sequence ID" value="GKT29101.1"/>
    <property type="molecule type" value="Genomic_DNA"/>
</dbReference>
<reference evidence="2" key="1">
    <citation type="submission" date="2022-03" db="EMBL/GenBank/DDBJ databases">
        <title>Draft genome sequence of Aduncisulcus paluster, a free-living microaerophilic Fornicata.</title>
        <authorList>
            <person name="Yuyama I."/>
            <person name="Kume K."/>
            <person name="Tamura T."/>
            <person name="Inagaki Y."/>
            <person name="Hashimoto T."/>
        </authorList>
    </citation>
    <scope>NUCLEOTIDE SEQUENCE</scope>
    <source>
        <strain evidence="2">NY0171</strain>
    </source>
</reference>
<accession>A0ABQ5KE19</accession>
<evidence type="ECO:0000256" key="1">
    <source>
        <dbReference type="SAM" id="Coils"/>
    </source>
</evidence>